<feature type="compositionally biased region" description="Low complexity" evidence="1">
    <location>
        <begin position="673"/>
        <end position="686"/>
    </location>
</feature>
<feature type="region of interest" description="Disordered" evidence="1">
    <location>
        <begin position="581"/>
        <end position="688"/>
    </location>
</feature>
<sequence>FSFPGGNHRPRPRSVQRFDKTYRNLRRAHLVESEAGRNLQSHAAAIRRLRYQSELRSRNVTIYVTTARLLPPTTPPTKPPPPPQPPRDQNALRRSASRTNSELQRAGCSSSWAATTQLTELPLSKRSCCLPVAVATAAGVPAGQSVQFVGGVNKKIRLGAGDDFDRFVRPCRGTRIPHLAVRQKKSGRSRPGAGLRRQPQRPVSAYIIKWTQPVCIESETTGDLATRQALVQFTHSIQHRAALPTRQQDALAFTIQGLQFNCHYALQVKGITIRARWRSPGTPALHQELQGDSNSRRPVPHVPQDESAGAPANTALHAIAGFRIAWGPAADETGLPGSAASLEPRLDPASSDTSVVDVRESSSTSTTWSPAPSTLVEIQTMSVFGDSRPARLSVATPSANADPQSTTRTSRNSEVQKYINNERFKAGASARPWPALLLLLLVMGRQALPMTEAQWQIGRSHTECNFSITLGLVSVLHLKVLQGRLDGVFGQTEGDAEGSGACGLLLAMAEPAAEGLENFGVNNAPHYRQRVSICSFNDVAARREPDQSRCRRRLLALSSEPTVARVLVVVQHVLCGRRDPWPTWVSAGSDGQRQAPITRKKTVQQQRSNNARASVLIRKQIRRNLKQTGADPSGAVTKRSQQSPTDASPDPAGTPAAAKSRVHIEPAQHVDMPTTATRRPPCATPASGHDGPLVSFGVVLLALQHRQGVVCRVQTSSRADVETAAASTMQCPAAGGQHWRAFLPELGGRAELVHVWIEILVGVAPEMYICGITRRVGQWRKFKR</sequence>
<evidence type="ECO:0000313" key="3">
    <source>
        <dbReference type="WBParaSite" id="maker-unitig_35437-snap-gene-0.3-mRNA-1"/>
    </source>
</evidence>
<feature type="compositionally biased region" description="Polar residues" evidence="1">
    <location>
        <begin position="395"/>
        <end position="412"/>
    </location>
</feature>
<organism evidence="2 3">
    <name type="scientific">Macrostomum lignano</name>
    <dbReference type="NCBI Taxonomy" id="282301"/>
    <lineage>
        <taxon>Eukaryota</taxon>
        <taxon>Metazoa</taxon>
        <taxon>Spiralia</taxon>
        <taxon>Lophotrochozoa</taxon>
        <taxon>Platyhelminthes</taxon>
        <taxon>Rhabditophora</taxon>
        <taxon>Macrostomorpha</taxon>
        <taxon>Macrostomida</taxon>
        <taxon>Macrostomidae</taxon>
        <taxon>Macrostomum</taxon>
    </lineage>
</organism>
<dbReference type="Proteomes" id="UP000095280">
    <property type="component" value="Unplaced"/>
</dbReference>
<feature type="compositionally biased region" description="Low complexity" evidence="1">
    <location>
        <begin position="361"/>
        <end position="370"/>
    </location>
</feature>
<feature type="region of interest" description="Disordered" evidence="1">
    <location>
        <begin position="283"/>
        <end position="309"/>
    </location>
</feature>
<dbReference type="WBParaSite" id="maker-unitig_35437-snap-gene-0.3-mRNA-1">
    <property type="protein sequence ID" value="maker-unitig_35437-snap-gene-0.3-mRNA-1"/>
    <property type="gene ID" value="maker-unitig_35437-snap-gene-0.3"/>
</dbReference>
<feature type="compositionally biased region" description="Pro residues" evidence="1">
    <location>
        <begin position="72"/>
        <end position="86"/>
    </location>
</feature>
<name>A0A1I8FJD7_9PLAT</name>
<accession>A0A1I8FJD7</accession>
<feature type="compositionally biased region" description="Polar residues" evidence="1">
    <location>
        <begin position="97"/>
        <end position="109"/>
    </location>
</feature>
<keyword evidence="2" id="KW-1185">Reference proteome</keyword>
<feature type="region of interest" description="Disordered" evidence="1">
    <location>
        <begin position="335"/>
        <end position="370"/>
    </location>
</feature>
<evidence type="ECO:0000313" key="2">
    <source>
        <dbReference type="Proteomes" id="UP000095280"/>
    </source>
</evidence>
<dbReference type="AlphaFoldDB" id="A0A1I8FJD7"/>
<feature type="region of interest" description="Disordered" evidence="1">
    <location>
        <begin position="393"/>
        <end position="412"/>
    </location>
</feature>
<feature type="compositionally biased region" description="Polar residues" evidence="1">
    <location>
        <begin position="603"/>
        <end position="612"/>
    </location>
</feature>
<protein>
    <submittedName>
        <fullName evidence="3">Fibronectin type-III domain-containing protein</fullName>
    </submittedName>
</protein>
<feature type="region of interest" description="Disordered" evidence="1">
    <location>
        <begin position="66"/>
        <end position="109"/>
    </location>
</feature>
<evidence type="ECO:0000256" key="1">
    <source>
        <dbReference type="SAM" id="MobiDB-lite"/>
    </source>
</evidence>
<reference evidence="3" key="1">
    <citation type="submission" date="2016-11" db="UniProtKB">
        <authorList>
            <consortium name="WormBaseParasite"/>
        </authorList>
    </citation>
    <scope>IDENTIFICATION</scope>
</reference>
<proteinExistence type="predicted"/>